<dbReference type="NCBIfam" id="NF002542">
    <property type="entry name" value="PRK02101.1-3"/>
    <property type="match status" value="1"/>
</dbReference>
<reference evidence="2 3" key="1">
    <citation type="submission" date="2021-01" db="EMBL/GenBank/DDBJ databases">
        <title>Carboxyliciviraga sp.nov., isolated from coastal sediments.</title>
        <authorList>
            <person name="Lu D."/>
            <person name="Zhang T."/>
        </authorList>
    </citation>
    <scope>NUCLEOTIDE SEQUENCE [LARGE SCALE GENOMIC DNA]</scope>
    <source>
        <strain evidence="2 3">N1Y132</strain>
    </source>
</reference>
<name>A0ABS1HJX6_9BACT</name>
<evidence type="ECO:0000313" key="2">
    <source>
        <dbReference type="EMBL" id="MBK3517979.1"/>
    </source>
</evidence>
<dbReference type="Pfam" id="PF03883">
    <property type="entry name" value="H2O2_YaaD"/>
    <property type="match status" value="1"/>
</dbReference>
<dbReference type="InterPro" id="IPR005583">
    <property type="entry name" value="YaaA"/>
</dbReference>
<accession>A0ABS1HJX6</accession>
<dbReference type="PANTHER" id="PTHR30283:SF4">
    <property type="entry name" value="PEROXIDE STRESS RESISTANCE PROTEIN YAAA"/>
    <property type="match status" value="1"/>
</dbReference>
<keyword evidence="3" id="KW-1185">Reference proteome</keyword>
<dbReference type="RefSeq" id="WP_200465208.1">
    <property type="nucleotide sequence ID" value="NZ_JAENRR010000025.1"/>
</dbReference>
<evidence type="ECO:0000256" key="1">
    <source>
        <dbReference type="HAMAP-Rule" id="MF_00652"/>
    </source>
</evidence>
<dbReference type="HAMAP" id="MF_00652">
    <property type="entry name" value="UPF0246"/>
    <property type="match status" value="1"/>
</dbReference>
<protein>
    <recommendedName>
        <fullName evidence="1">UPF0246 protein JIV24_11600</fullName>
    </recommendedName>
</protein>
<gene>
    <name evidence="2" type="primary">yaaA</name>
    <name evidence="2" type="ORF">JIV24_11600</name>
</gene>
<organism evidence="2 3">
    <name type="scientific">Carboxylicivirga marina</name>
    <dbReference type="NCBI Taxonomy" id="2800988"/>
    <lineage>
        <taxon>Bacteria</taxon>
        <taxon>Pseudomonadati</taxon>
        <taxon>Bacteroidota</taxon>
        <taxon>Bacteroidia</taxon>
        <taxon>Marinilabiliales</taxon>
        <taxon>Marinilabiliaceae</taxon>
        <taxon>Carboxylicivirga</taxon>
    </lineage>
</organism>
<dbReference type="Proteomes" id="UP000605676">
    <property type="component" value="Unassembled WGS sequence"/>
</dbReference>
<dbReference type="PANTHER" id="PTHR30283">
    <property type="entry name" value="PEROXIDE STRESS RESPONSE PROTEIN YAAA"/>
    <property type="match status" value="1"/>
</dbReference>
<comment type="similarity">
    <text evidence="1">Belongs to the UPF0246 family.</text>
</comment>
<evidence type="ECO:0000313" key="3">
    <source>
        <dbReference type="Proteomes" id="UP000605676"/>
    </source>
</evidence>
<comment type="caution">
    <text evidence="2">The sequence shown here is derived from an EMBL/GenBank/DDBJ whole genome shotgun (WGS) entry which is preliminary data.</text>
</comment>
<proteinExistence type="inferred from homology"/>
<sequence>MHIIISPAKSLDFETPAPKTELSDIRFPKQSKAIAKVLKKKKVEDLMKLMKISSQLGQLNHHRFQLWHYPFLSEDVKAALFAFKGDVYTGLDAYSLGTDDVNYANDKLRMLSGLYGLLRPLDGIMPYRLEMGTKLPVGKNKHLYELWGDDIVQLLEKDMDEQNSEVLINLASNEYFKVIKKKQFGKRIVTPVFKDWKNGEYKVISFFAKKARGWMTRFIIQNKIDNPDDLVAFNEGGYYYKPELSKEDELVFVRDHEV</sequence>
<dbReference type="EMBL" id="JAENRR010000025">
    <property type="protein sequence ID" value="MBK3517979.1"/>
    <property type="molecule type" value="Genomic_DNA"/>
</dbReference>